<feature type="transmembrane region" description="Helical" evidence="2">
    <location>
        <begin position="113"/>
        <end position="132"/>
    </location>
</feature>
<accession>A0A843VLG4</accession>
<name>A0A843VLG4_COLES</name>
<feature type="compositionally biased region" description="Pro residues" evidence="1">
    <location>
        <begin position="72"/>
        <end position="96"/>
    </location>
</feature>
<keyword evidence="4" id="KW-1185">Reference proteome</keyword>
<evidence type="ECO:0000256" key="1">
    <source>
        <dbReference type="SAM" id="MobiDB-lite"/>
    </source>
</evidence>
<evidence type="ECO:0000313" key="3">
    <source>
        <dbReference type="EMBL" id="MQL95227.1"/>
    </source>
</evidence>
<evidence type="ECO:0000256" key="2">
    <source>
        <dbReference type="SAM" id="Phobius"/>
    </source>
</evidence>
<dbReference type="AlphaFoldDB" id="A0A843VLG4"/>
<dbReference type="PANTHER" id="PTHR46610:SF20">
    <property type="entry name" value="OS05G0181300 PROTEIN"/>
    <property type="match status" value="1"/>
</dbReference>
<feature type="region of interest" description="Disordered" evidence="1">
    <location>
        <begin position="49"/>
        <end position="104"/>
    </location>
</feature>
<organism evidence="3 4">
    <name type="scientific">Colocasia esculenta</name>
    <name type="common">Wild taro</name>
    <name type="synonym">Arum esculentum</name>
    <dbReference type="NCBI Taxonomy" id="4460"/>
    <lineage>
        <taxon>Eukaryota</taxon>
        <taxon>Viridiplantae</taxon>
        <taxon>Streptophyta</taxon>
        <taxon>Embryophyta</taxon>
        <taxon>Tracheophyta</taxon>
        <taxon>Spermatophyta</taxon>
        <taxon>Magnoliopsida</taxon>
        <taxon>Liliopsida</taxon>
        <taxon>Araceae</taxon>
        <taxon>Aroideae</taxon>
        <taxon>Colocasieae</taxon>
        <taxon>Colocasia</taxon>
    </lineage>
</organism>
<dbReference type="OrthoDB" id="737602at2759"/>
<gene>
    <name evidence="3" type="ORF">Taro_027902</name>
</gene>
<keyword evidence="2" id="KW-1133">Transmembrane helix</keyword>
<reference evidence="3" key="1">
    <citation type="submission" date="2017-07" db="EMBL/GenBank/DDBJ databases">
        <title>Taro Niue Genome Assembly and Annotation.</title>
        <authorList>
            <person name="Atibalentja N."/>
            <person name="Keating K."/>
            <person name="Fields C.J."/>
        </authorList>
    </citation>
    <scope>NUCLEOTIDE SEQUENCE</scope>
    <source>
        <strain evidence="3">Niue_2</strain>
        <tissue evidence="3">Leaf</tissue>
    </source>
</reference>
<feature type="transmembrane region" description="Helical" evidence="2">
    <location>
        <begin position="178"/>
        <end position="195"/>
    </location>
</feature>
<feature type="transmembrane region" description="Helical" evidence="2">
    <location>
        <begin position="144"/>
        <end position="166"/>
    </location>
</feature>
<dbReference type="PANTHER" id="PTHR46610">
    <property type="entry name" value="OS05G0181300 PROTEIN"/>
    <property type="match status" value="1"/>
</dbReference>
<dbReference type="InterPro" id="IPR045501">
    <property type="entry name" value="DUF6490"/>
</dbReference>
<proteinExistence type="predicted"/>
<protein>
    <submittedName>
        <fullName evidence="3">Uncharacterized protein</fullName>
    </submittedName>
</protein>
<keyword evidence="2" id="KW-0472">Membrane</keyword>
<sequence length="248" mass="27701">VNKYEEEMGRKDMYWRRSETSWKHPFTIASFFPPGWTRCTRLCASHNTACSSVSEGPLPQLPIHRDMEEGNAPPPPPDPLPPRHGPAIPPPRPANMPPDHGGGRRMVRVLHNAQAMSLLHIAALAFLTYNSALAVCRARNDPWTLAFVVSAYSSMMLLFWCLRAFEAAPPEKKERLKLVIWLLAMALNAMFSYRVASMMPFGFAVAIWATAGVTTVAGFYAFFVWGNGHRYEISFPSAADTESAYVKT</sequence>
<keyword evidence="2" id="KW-0812">Transmembrane</keyword>
<comment type="caution">
    <text evidence="3">The sequence shown here is derived from an EMBL/GenBank/DDBJ whole genome shotgun (WGS) entry which is preliminary data.</text>
</comment>
<dbReference type="EMBL" id="NMUH01001770">
    <property type="protein sequence ID" value="MQL95227.1"/>
    <property type="molecule type" value="Genomic_DNA"/>
</dbReference>
<feature type="non-terminal residue" evidence="3">
    <location>
        <position position="248"/>
    </location>
</feature>
<dbReference type="Pfam" id="PF20100">
    <property type="entry name" value="DUF6490"/>
    <property type="match status" value="1"/>
</dbReference>
<dbReference type="Proteomes" id="UP000652761">
    <property type="component" value="Unassembled WGS sequence"/>
</dbReference>
<evidence type="ECO:0000313" key="4">
    <source>
        <dbReference type="Proteomes" id="UP000652761"/>
    </source>
</evidence>
<feature type="transmembrane region" description="Helical" evidence="2">
    <location>
        <begin position="201"/>
        <end position="225"/>
    </location>
</feature>